<name>A0A382TWX8_9ZZZZ</name>
<dbReference type="PANTHER" id="PTHR33643:SF1">
    <property type="entry name" value="UREASE ACCESSORY PROTEIN D"/>
    <property type="match status" value="1"/>
</dbReference>
<organism evidence="3">
    <name type="scientific">marine metagenome</name>
    <dbReference type="NCBI Taxonomy" id="408172"/>
    <lineage>
        <taxon>unclassified sequences</taxon>
        <taxon>metagenomes</taxon>
        <taxon>ecological metagenomes</taxon>
    </lineage>
</organism>
<evidence type="ECO:0000256" key="1">
    <source>
        <dbReference type="ARBA" id="ARBA00007177"/>
    </source>
</evidence>
<feature type="non-terminal residue" evidence="3">
    <location>
        <position position="1"/>
    </location>
</feature>
<dbReference type="GO" id="GO:0016151">
    <property type="term" value="F:nickel cation binding"/>
    <property type="evidence" value="ECO:0007669"/>
    <property type="project" value="InterPro"/>
</dbReference>
<dbReference type="AlphaFoldDB" id="A0A382TWX8"/>
<keyword evidence="2" id="KW-0143">Chaperone</keyword>
<dbReference type="PANTHER" id="PTHR33643">
    <property type="entry name" value="UREASE ACCESSORY PROTEIN D"/>
    <property type="match status" value="1"/>
</dbReference>
<evidence type="ECO:0008006" key="4">
    <source>
        <dbReference type="Google" id="ProtNLM"/>
    </source>
</evidence>
<gene>
    <name evidence="3" type="ORF">METZ01_LOCUS379428</name>
</gene>
<dbReference type="Pfam" id="PF01774">
    <property type="entry name" value="UreD"/>
    <property type="match status" value="1"/>
</dbReference>
<sequence length="127" mass="13941">VNTAGGVVGGDHHYINVGCGTDSAATITGQAAEKIYRSNGEAAQLTQSITVEPGSWLEWLPQGTILFDGCRLRRVNRFNVSPGGQLMVGEIIIFGRIAMGEKLRSGLVRDDWRLYRNGNIQWADFFQ</sequence>
<dbReference type="InterPro" id="IPR002669">
    <property type="entry name" value="UreD"/>
</dbReference>
<dbReference type="EMBL" id="UINC01139802">
    <property type="protein sequence ID" value="SVD26574.1"/>
    <property type="molecule type" value="Genomic_DNA"/>
</dbReference>
<evidence type="ECO:0000313" key="3">
    <source>
        <dbReference type="EMBL" id="SVD26574.1"/>
    </source>
</evidence>
<proteinExistence type="inferred from homology"/>
<feature type="non-terminal residue" evidence="3">
    <location>
        <position position="127"/>
    </location>
</feature>
<accession>A0A382TWX8</accession>
<comment type="similarity">
    <text evidence="1">Belongs to the UreD family.</text>
</comment>
<reference evidence="3" key="1">
    <citation type="submission" date="2018-05" db="EMBL/GenBank/DDBJ databases">
        <authorList>
            <person name="Lanie J.A."/>
            <person name="Ng W.-L."/>
            <person name="Kazmierczak K.M."/>
            <person name="Andrzejewski T.M."/>
            <person name="Davidsen T.M."/>
            <person name="Wayne K.J."/>
            <person name="Tettelin H."/>
            <person name="Glass J.I."/>
            <person name="Rusch D."/>
            <person name="Podicherti R."/>
            <person name="Tsui H.-C.T."/>
            <person name="Winkler M.E."/>
        </authorList>
    </citation>
    <scope>NUCLEOTIDE SEQUENCE</scope>
</reference>
<protein>
    <recommendedName>
        <fullName evidence="4">Urease accessory protein UreD</fullName>
    </recommendedName>
</protein>
<evidence type="ECO:0000256" key="2">
    <source>
        <dbReference type="ARBA" id="ARBA00023186"/>
    </source>
</evidence>